<dbReference type="SUPFAM" id="SSF54534">
    <property type="entry name" value="FKBP-like"/>
    <property type="match status" value="1"/>
</dbReference>
<reference evidence="12 13" key="1">
    <citation type="journal article" date="2008" name="Int. J. Syst. Evol. Microbiol.">
        <title>Neptunomonas japonica sp. nov., an Osedax japonicus symbiont-like bacterium isolated from sediment adjacent to sperm whale carcasses off Kagoshima, Japan.</title>
        <authorList>
            <person name="Miyazaki M."/>
            <person name="Nogi Y."/>
            <person name="Fujiwara Y."/>
            <person name="Kawato M."/>
            <person name="Kubokawa K."/>
            <person name="Horikoshi K."/>
        </authorList>
    </citation>
    <scope>NUCLEOTIDE SEQUENCE [LARGE SCALE GENOMIC DNA]</scope>
    <source>
        <strain evidence="12 13">JAMM 1380</strain>
    </source>
</reference>
<comment type="function">
    <text evidence="8">Also involved in hydrogenase metallocenter assembly, probably by participating in the nickel insertion step. This function in hydrogenase biosynthesis requires chaperone activity and the presence of the metal-binding domain, but not PPIase activity.</text>
</comment>
<gene>
    <name evidence="12" type="ORF">NEJAP_3115</name>
</gene>
<dbReference type="InterPro" id="IPR001179">
    <property type="entry name" value="PPIase_FKBP_dom"/>
</dbReference>
<dbReference type="InterPro" id="IPR048261">
    <property type="entry name" value="SlpA/SlyD-like_ins_sf"/>
</dbReference>
<evidence type="ECO:0000256" key="10">
    <source>
        <dbReference type="RuleBase" id="RU003915"/>
    </source>
</evidence>
<evidence type="ECO:0000256" key="5">
    <source>
        <dbReference type="ARBA" id="ARBA00023110"/>
    </source>
</evidence>
<evidence type="ECO:0000256" key="9">
    <source>
        <dbReference type="PROSITE-ProRule" id="PRU00277"/>
    </source>
</evidence>
<dbReference type="KEGG" id="njp:NEJAP_3115"/>
<dbReference type="GO" id="GO:0003755">
    <property type="term" value="F:peptidyl-prolyl cis-trans isomerase activity"/>
    <property type="evidence" value="ECO:0007669"/>
    <property type="project" value="UniProtKB-UniRule"/>
</dbReference>
<feature type="domain" description="PPIase FKBP-type" evidence="11">
    <location>
        <begin position="6"/>
        <end position="93"/>
    </location>
</feature>
<dbReference type="RefSeq" id="WP_201348184.1">
    <property type="nucleotide sequence ID" value="NZ_AP014546.1"/>
</dbReference>
<dbReference type="PROSITE" id="PS50059">
    <property type="entry name" value="FKBP_PPIASE"/>
    <property type="match status" value="1"/>
</dbReference>
<evidence type="ECO:0000256" key="3">
    <source>
        <dbReference type="ARBA" id="ARBA00006577"/>
    </source>
</evidence>
<evidence type="ECO:0000256" key="4">
    <source>
        <dbReference type="ARBA" id="ARBA00022490"/>
    </source>
</evidence>
<comment type="similarity">
    <text evidence="3 10">Belongs to the FKBP-type PPIase family.</text>
</comment>
<dbReference type="Gene3D" id="3.10.50.40">
    <property type="match status" value="1"/>
</dbReference>
<keyword evidence="13" id="KW-1185">Reference proteome</keyword>
<evidence type="ECO:0000256" key="2">
    <source>
        <dbReference type="ARBA" id="ARBA00004496"/>
    </source>
</evidence>
<keyword evidence="6" id="KW-0143">Chaperone</keyword>
<sequence length="157" mass="17093">MQITDNAVVCFHYALINDQGEVLDGSKGGDAIPYLHGYHNIVPGLEKAMAGRSVNDHFRVSLTPLEAYGEIDEEKIYDVERALFADMPELAVGLMCHMTNESGEDEVVSVIEIEDDVVTVDANHPYAGESLTFDVEIVSIREATAQEIQAGQAANPV</sequence>
<evidence type="ECO:0000256" key="8">
    <source>
        <dbReference type="ARBA" id="ARBA00037071"/>
    </source>
</evidence>
<keyword evidence="4" id="KW-0963">Cytoplasm</keyword>
<organism evidence="12 13">
    <name type="scientific">Neptunomonas japonica JAMM 1380</name>
    <dbReference type="NCBI Taxonomy" id="1441457"/>
    <lineage>
        <taxon>Bacteria</taxon>
        <taxon>Pseudomonadati</taxon>
        <taxon>Pseudomonadota</taxon>
        <taxon>Gammaproteobacteria</taxon>
        <taxon>Oceanospirillales</taxon>
        <taxon>Oceanospirillaceae</taxon>
        <taxon>Neptunomonas</taxon>
    </lineage>
</organism>
<dbReference type="GO" id="GO:0005737">
    <property type="term" value="C:cytoplasm"/>
    <property type="evidence" value="ECO:0007669"/>
    <property type="project" value="UniProtKB-SubCell"/>
</dbReference>
<evidence type="ECO:0000313" key="12">
    <source>
        <dbReference type="EMBL" id="BBB31053.1"/>
    </source>
</evidence>
<dbReference type="PANTHER" id="PTHR47861:SF3">
    <property type="entry name" value="FKBP-TYPE PEPTIDYL-PROLYL CIS-TRANS ISOMERASE SLYD"/>
    <property type="match status" value="1"/>
</dbReference>
<accession>A0A7R6PC57</accession>
<dbReference type="Proteomes" id="UP000595332">
    <property type="component" value="Chromosome"/>
</dbReference>
<dbReference type="EC" id="5.2.1.8" evidence="10"/>
<keyword evidence="7 9" id="KW-0413">Isomerase</keyword>
<evidence type="ECO:0000259" key="11">
    <source>
        <dbReference type="PROSITE" id="PS50059"/>
    </source>
</evidence>
<dbReference type="EMBL" id="AP014546">
    <property type="protein sequence ID" value="BBB31053.1"/>
    <property type="molecule type" value="Genomic_DNA"/>
</dbReference>
<dbReference type="PANTHER" id="PTHR47861">
    <property type="entry name" value="FKBP-TYPE PEPTIDYL-PROLYL CIS-TRANS ISOMERASE SLYD"/>
    <property type="match status" value="1"/>
</dbReference>
<dbReference type="GO" id="GO:0042026">
    <property type="term" value="P:protein refolding"/>
    <property type="evidence" value="ECO:0007669"/>
    <property type="project" value="UniProtKB-ARBA"/>
</dbReference>
<proteinExistence type="inferred from homology"/>
<comment type="catalytic activity">
    <reaction evidence="1 9 10">
        <text>[protein]-peptidylproline (omega=180) = [protein]-peptidylproline (omega=0)</text>
        <dbReference type="Rhea" id="RHEA:16237"/>
        <dbReference type="Rhea" id="RHEA-COMP:10747"/>
        <dbReference type="Rhea" id="RHEA-COMP:10748"/>
        <dbReference type="ChEBI" id="CHEBI:83833"/>
        <dbReference type="ChEBI" id="CHEBI:83834"/>
        <dbReference type="EC" id="5.2.1.8"/>
    </reaction>
</comment>
<dbReference type="Pfam" id="PF00254">
    <property type="entry name" value="FKBP_C"/>
    <property type="match status" value="1"/>
</dbReference>
<evidence type="ECO:0000256" key="6">
    <source>
        <dbReference type="ARBA" id="ARBA00023186"/>
    </source>
</evidence>
<comment type="subcellular location">
    <subcellularLocation>
        <location evidence="2">Cytoplasm</location>
    </subcellularLocation>
</comment>
<evidence type="ECO:0000256" key="7">
    <source>
        <dbReference type="ARBA" id="ARBA00023235"/>
    </source>
</evidence>
<dbReference type="Gene3D" id="2.40.10.330">
    <property type="match status" value="1"/>
</dbReference>
<evidence type="ECO:0000313" key="13">
    <source>
        <dbReference type="Proteomes" id="UP000595332"/>
    </source>
</evidence>
<name>A0A7R6PC57_9GAMM</name>
<keyword evidence="5 9" id="KW-0697">Rotamase</keyword>
<evidence type="ECO:0000256" key="1">
    <source>
        <dbReference type="ARBA" id="ARBA00000971"/>
    </source>
</evidence>
<protein>
    <recommendedName>
        <fullName evidence="10">Peptidyl-prolyl cis-trans isomerase</fullName>
        <ecNumber evidence="10">5.2.1.8</ecNumber>
    </recommendedName>
</protein>
<dbReference type="AlphaFoldDB" id="A0A7R6PC57"/>
<dbReference type="InterPro" id="IPR046357">
    <property type="entry name" value="PPIase_dom_sf"/>
</dbReference>